<proteinExistence type="predicted"/>
<reference evidence="2" key="1">
    <citation type="journal article" date="2019" name="Int. J. Syst. Evol. Microbiol.">
        <title>The Global Catalogue of Microorganisms (GCM) 10K type strain sequencing project: providing services to taxonomists for standard genome sequencing and annotation.</title>
        <authorList>
            <consortium name="The Broad Institute Genomics Platform"/>
            <consortium name="The Broad Institute Genome Sequencing Center for Infectious Disease"/>
            <person name="Wu L."/>
            <person name="Ma J."/>
        </authorList>
    </citation>
    <scope>NUCLEOTIDE SEQUENCE [LARGE SCALE GENOMIC DNA]</scope>
    <source>
        <strain evidence="2">JCM 31486</strain>
    </source>
</reference>
<evidence type="ECO:0000313" key="2">
    <source>
        <dbReference type="Proteomes" id="UP001597045"/>
    </source>
</evidence>
<protein>
    <submittedName>
        <fullName evidence="1">Uncharacterized protein</fullName>
    </submittedName>
</protein>
<organism evidence="1 2">
    <name type="scientific">Kibdelosporangium lantanae</name>
    <dbReference type="NCBI Taxonomy" id="1497396"/>
    <lineage>
        <taxon>Bacteria</taxon>
        <taxon>Bacillati</taxon>
        <taxon>Actinomycetota</taxon>
        <taxon>Actinomycetes</taxon>
        <taxon>Pseudonocardiales</taxon>
        <taxon>Pseudonocardiaceae</taxon>
        <taxon>Kibdelosporangium</taxon>
    </lineage>
</organism>
<name>A0ABW3M9R5_9PSEU</name>
<dbReference type="EMBL" id="JBHTIS010001101">
    <property type="protein sequence ID" value="MFD1047491.1"/>
    <property type="molecule type" value="Genomic_DNA"/>
</dbReference>
<gene>
    <name evidence="1" type="ORF">ACFQ1S_19065</name>
</gene>
<comment type="caution">
    <text evidence="1">The sequence shown here is derived from an EMBL/GenBank/DDBJ whole genome shotgun (WGS) entry which is preliminary data.</text>
</comment>
<accession>A0ABW3M9R5</accession>
<keyword evidence="2" id="KW-1185">Reference proteome</keyword>
<evidence type="ECO:0000313" key="1">
    <source>
        <dbReference type="EMBL" id="MFD1047491.1"/>
    </source>
</evidence>
<dbReference type="Proteomes" id="UP001597045">
    <property type="component" value="Unassembled WGS sequence"/>
</dbReference>
<sequence>PPAFAETLAKIIPAGVADNKVQSWMDAKFGADGALYMLDYGGGFFSLDRNQKLIKVSYTGGPATPAAIQCHRCLPDIPV</sequence>
<feature type="non-terminal residue" evidence="1">
    <location>
        <position position="1"/>
    </location>
</feature>